<comment type="caution">
    <text evidence="2">The sequence shown here is derived from an EMBL/GenBank/DDBJ whole genome shotgun (WGS) entry which is preliminary data.</text>
</comment>
<reference evidence="2 3" key="1">
    <citation type="submission" date="2018-09" db="EMBL/GenBank/DDBJ databases">
        <title>YIM PH21274 draft genome.</title>
        <authorList>
            <person name="Miao C."/>
        </authorList>
    </citation>
    <scope>NUCLEOTIDE SEQUENCE [LARGE SCALE GENOMIC DNA]</scope>
    <source>
        <strain evidence="2 3">YIM PH 21724</strain>
    </source>
</reference>
<dbReference type="AlphaFoldDB" id="A0A3A4K3X6"/>
<keyword evidence="3" id="KW-1185">Reference proteome</keyword>
<feature type="region of interest" description="Disordered" evidence="1">
    <location>
        <begin position="34"/>
        <end position="67"/>
    </location>
</feature>
<evidence type="ECO:0000256" key="1">
    <source>
        <dbReference type="SAM" id="MobiDB-lite"/>
    </source>
</evidence>
<dbReference type="EMBL" id="QZFU01000033">
    <property type="protein sequence ID" value="RJO71443.1"/>
    <property type="molecule type" value="Genomic_DNA"/>
</dbReference>
<gene>
    <name evidence="2" type="ORF">D5S18_25070</name>
</gene>
<evidence type="ECO:0000313" key="3">
    <source>
        <dbReference type="Proteomes" id="UP000266677"/>
    </source>
</evidence>
<proteinExistence type="predicted"/>
<name>A0A3A4K3X6_9NOCA</name>
<evidence type="ECO:0000313" key="2">
    <source>
        <dbReference type="EMBL" id="RJO71443.1"/>
    </source>
</evidence>
<accession>A0A3A4K3X6</accession>
<dbReference type="RefSeq" id="WP_120043555.1">
    <property type="nucleotide sequence ID" value="NZ_QZFU01000033.1"/>
</dbReference>
<sequence length="67" mass="7113">MGFRADLLVVLETAGIGRATLAGMSEGGYTELRVAPTAGRPGHGPQHERTRRSDARHRHPAPGNAAR</sequence>
<organism evidence="2 3">
    <name type="scientific">Nocardia panacis</name>
    <dbReference type="NCBI Taxonomy" id="2340916"/>
    <lineage>
        <taxon>Bacteria</taxon>
        <taxon>Bacillati</taxon>
        <taxon>Actinomycetota</taxon>
        <taxon>Actinomycetes</taxon>
        <taxon>Mycobacteriales</taxon>
        <taxon>Nocardiaceae</taxon>
        <taxon>Nocardia</taxon>
    </lineage>
</organism>
<protein>
    <submittedName>
        <fullName evidence="2">Uncharacterized protein</fullName>
    </submittedName>
</protein>
<dbReference type="Proteomes" id="UP000266677">
    <property type="component" value="Unassembled WGS sequence"/>
</dbReference>